<accession>A0A5B7EH57</accession>
<evidence type="ECO:0000313" key="1">
    <source>
        <dbReference type="EMBL" id="MPC32647.1"/>
    </source>
</evidence>
<reference evidence="1 2" key="1">
    <citation type="submission" date="2019-05" db="EMBL/GenBank/DDBJ databases">
        <title>Another draft genome of Portunus trituberculatus and its Hox gene families provides insights of decapod evolution.</title>
        <authorList>
            <person name="Jeong J.-H."/>
            <person name="Song I."/>
            <person name="Kim S."/>
            <person name="Choi T."/>
            <person name="Kim D."/>
            <person name="Ryu S."/>
            <person name="Kim W."/>
        </authorList>
    </citation>
    <scope>NUCLEOTIDE SEQUENCE [LARGE SCALE GENOMIC DNA]</scope>
    <source>
        <tissue evidence="1">Muscle</tissue>
    </source>
</reference>
<keyword evidence="2" id="KW-1185">Reference proteome</keyword>
<dbReference type="AlphaFoldDB" id="A0A5B7EH57"/>
<proteinExistence type="predicted"/>
<dbReference type="Proteomes" id="UP000324222">
    <property type="component" value="Unassembled WGS sequence"/>
</dbReference>
<protein>
    <submittedName>
        <fullName evidence="1">Uncharacterized protein</fullName>
    </submittedName>
</protein>
<name>A0A5B7EH57_PORTR</name>
<comment type="caution">
    <text evidence="1">The sequence shown here is derived from an EMBL/GenBank/DDBJ whole genome shotgun (WGS) entry which is preliminary data.</text>
</comment>
<sequence length="64" mass="7302">MSDTQTFYSGGCTPHHTTPLPSCCLAPPTPFRSTPEHYHGSRKIQQRQLILYRYAASRRQLLVV</sequence>
<evidence type="ECO:0000313" key="2">
    <source>
        <dbReference type="Proteomes" id="UP000324222"/>
    </source>
</evidence>
<organism evidence="1 2">
    <name type="scientific">Portunus trituberculatus</name>
    <name type="common">Swimming crab</name>
    <name type="synonym">Neptunus trituberculatus</name>
    <dbReference type="NCBI Taxonomy" id="210409"/>
    <lineage>
        <taxon>Eukaryota</taxon>
        <taxon>Metazoa</taxon>
        <taxon>Ecdysozoa</taxon>
        <taxon>Arthropoda</taxon>
        <taxon>Crustacea</taxon>
        <taxon>Multicrustacea</taxon>
        <taxon>Malacostraca</taxon>
        <taxon>Eumalacostraca</taxon>
        <taxon>Eucarida</taxon>
        <taxon>Decapoda</taxon>
        <taxon>Pleocyemata</taxon>
        <taxon>Brachyura</taxon>
        <taxon>Eubrachyura</taxon>
        <taxon>Portunoidea</taxon>
        <taxon>Portunidae</taxon>
        <taxon>Portuninae</taxon>
        <taxon>Portunus</taxon>
    </lineage>
</organism>
<dbReference type="EMBL" id="VSRR010002667">
    <property type="protein sequence ID" value="MPC32647.1"/>
    <property type="molecule type" value="Genomic_DNA"/>
</dbReference>
<gene>
    <name evidence="1" type="ORF">E2C01_025968</name>
</gene>